<dbReference type="Pfam" id="PF01936">
    <property type="entry name" value="NYN"/>
    <property type="match status" value="1"/>
</dbReference>
<protein>
    <recommendedName>
        <fullName evidence="1">NYN domain-containing protein</fullName>
    </recommendedName>
</protein>
<dbReference type="Proteomes" id="UP000230273">
    <property type="component" value="Unassembled WGS sequence"/>
</dbReference>
<evidence type="ECO:0000313" key="3">
    <source>
        <dbReference type="Proteomes" id="UP000230273"/>
    </source>
</evidence>
<dbReference type="PANTHER" id="PTHR35458">
    <property type="entry name" value="SLR0755 PROTEIN"/>
    <property type="match status" value="1"/>
</dbReference>
<accession>A0A2G9YXM9</accession>
<name>A0A2G9YXM9_9BACT</name>
<dbReference type="InterPro" id="IPR021139">
    <property type="entry name" value="NYN"/>
</dbReference>
<dbReference type="EMBL" id="PCRP01000011">
    <property type="protein sequence ID" value="PIP23929.1"/>
    <property type="molecule type" value="Genomic_DNA"/>
</dbReference>
<comment type="caution">
    <text evidence="2">The sequence shown here is derived from an EMBL/GenBank/DDBJ whole genome shotgun (WGS) entry which is preliminary data.</text>
</comment>
<sequence length="244" mass="28637">MEGRALLLRPGRIRTGNPKLSPLGIKIMDLPEFILKNLEIDKEKYGRIFSFVDFGNVNYWYEKDKRDWDDNLLGENQKLTIDVEKLAHFLNLFSEQRRFYYGWHMRIKSSWHIVIWAEKNGFIKITKPIQFIKHYLEGIKFDDFKGKSIKEDVNGRFIEIPKSNFDVEISVDAIRLINKYDTFCLLSGDSDFARLAEFINRQGKKIIIIASGQVFHTLKDTADLYINAQKIKVQIAQIKETSPR</sequence>
<dbReference type="GO" id="GO:0004540">
    <property type="term" value="F:RNA nuclease activity"/>
    <property type="evidence" value="ECO:0007669"/>
    <property type="project" value="InterPro"/>
</dbReference>
<dbReference type="InterPro" id="IPR047140">
    <property type="entry name" value="LabA"/>
</dbReference>
<dbReference type="PANTHER" id="PTHR35458:SF8">
    <property type="entry name" value="SLR0650 PROTEIN"/>
    <property type="match status" value="1"/>
</dbReference>
<gene>
    <name evidence="2" type="ORF">COX36_00740</name>
</gene>
<proteinExistence type="predicted"/>
<evidence type="ECO:0000259" key="1">
    <source>
        <dbReference type="Pfam" id="PF01936"/>
    </source>
</evidence>
<dbReference type="AlphaFoldDB" id="A0A2G9YXM9"/>
<evidence type="ECO:0000313" key="2">
    <source>
        <dbReference type="EMBL" id="PIP23929.1"/>
    </source>
</evidence>
<organism evidence="2 3">
    <name type="scientific">Candidatus Nealsonbacteria bacterium CG23_combo_of_CG06-09_8_20_14_all_38_19</name>
    <dbReference type="NCBI Taxonomy" id="1974721"/>
    <lineage>
        <taxon>Bacteria</taxon>
        <taxon>Candidatus Nealsoniibacteriota</taxon>
    </lineage>
</organism>
<dbReference type="Gene3D" id="3.40.50.1010">
    <property type="entry name" value="5'-nuclease"/>
    <property type="match status" value="1"/>
</dbReference>
<feature type="domain" description="NYN" evidence="1">
    <location>
        <begin position="62"/>
        <end position="226"/>
    </location>
</feature>
<reference evidence="2 3" key="1">
    <citation type="submission" date="2017-09" db="EMBL/GenBank/DDBJ databases">
        <title>Depth-based differentiation of microbial function through sediment-hosted aquifers and enrichment of novel symbionts in the deep terrestrial subsurface.</title>
        <authorList>
            <person name="Probst A.J."/>
            <person name="Ladd B."/>
            <person name="Jarett J.K."/>
            <person name="Geller-Mcgrath D.E."/>
            <person name="Sieber C.M."/>
            <person name="Emerson J.B."/>
            <person name="Anantharaman K."/>
            <person name="Thomas B.C."/>
            <person name="Malmstrom R."/>
            <person name="Stieglmeier M."/>
            <person name="Klingl A."/>
            <person name="Woyke T."/>
            <person name="Ryan C.M."/>
            <person name="Banfield J.F."/>
        </authorList>
    </citation>
    <scope>NUCLEOTIDE SEQUENCE [LARGE SCALE GENOMIC DNA]</scope>
    <source>
        <strain evidence="2">CG23_combo_of_CG06-09_8_20_14_all_38_19</strain>
    </source>
</reference>